<dbReference type="Proteomes" id="UP000310636">
    <property type="component" value="Unassembled WGS sequence"/>
</dbReference>
<feature type="domain" description="Transposase DDE" evidence="1">
    <location>
        <begin position="4"/>
        <end position="86"/>
    </location>
</feature>
<dbReference type="EMBL" id="SSOB01000056">
    <property type="protein sequence ID" value="THF73423.1"/>
    <property type="molecule type" value="Genomic_DNA"/>
</dbReference>
<evidence type="ECO:0000313" key="2">
    <source>
        <dbReference type="EMBL" id="THF73423.1"/>
    </source>
</evidence>
<evidence type="ECO:0000313" key="3">
    <source>
        <dbReference type="Proteomes" id="UP000310636"/>
    </source>
</evidence>
<dbReference type="InterPro" id="IPR025668">
    <property type="entry name" value="Tnp_DDE_dom"/>
</dbReference>
<dbReference type="Pfam" id="PF13751">
    <property type="entry name" value="DDE_Tnp_1_6"/>
    <property type="match status" value="1"/>
</dbReference>
<sequence length="105" mass="11974">MSARPKWTKAQGDREIKASMKYWLLRNQVRGTFRSEKEDTPAVRRMIESEPVFGAMKNNRGFKRFLLRGLPEVSLEVGLLLLAHSLLNKAEMDATNQGAKREQAA</sequence>
<gene>
    <name evidence="2" type="ORF">E6C55_29400</name>
</gene>
<accession>A0A4S4BG92</accession>
<evidence type="ECO:0000259" key="1">
    <source>
        <dbReference type="Pfam" id="PF13751"/>
    </source>
</evidence>
<dbReference type="OrthoDB" id="2236403at2"/>
<comment type="caution">
    <text evidence="2">The sequence shown here is derived from an EMBL/GenBank/DDBJ whole genome shotgun (WGS) entry which is preliminary data.</text>
</comment>
<keyword evidence="3" id="KW-1185">Reference proteome</keyword>
<name>A0A4S4BG92_9BACL</name>
<organism evidence="2 3">
    <name type="scientific">Cohnella fermenti</name>
    <dbReference type="NCBI Taxonomy" id="2565925"/>
    <lineage>
        <taxon>Bacteria</taxon>
        <taxon>Bacillati</taxon>
        <taxon>Bacillota</taxon>
        <taxon>Bacilli</taxon>
        <taxon>Bacillales</taxon>
        <taxon>Paenibacillaceae</taxon>
        <taxon>Cohnella</taxon>
    </lineage>
</organism>
<reference evidence="2 3" key="1">
    <citation type="submission" date="2019-04" db="EMBL/GenBank/DDBJ databases">
        <title>Cohnella sp. nov. isolated from preserved vegetables.</title>
        <authorList>
            <person name="Lin S.-Y."/>
            <person name="Hung M.-H."/>
            <person name="Young C.-C."/>
        </authorList>
    </citation>
    <scope>NUCLEOTIDE SEQUENCE [LARGE SCALE GENOMIC DNA]</scope>
    <source>
        <strain evidence="2 3">CC-MHH1044</strain>
    </source>
</reference>
<proteinExistence type="predicted"/>
<dbReference type="AlphaFoldDB" id="A0A4S4BG92"/>
<protein>
    <recommendedName>
        <fullName evidence="1">Transposase DDE domain-containing protein</fullName>
    </recommendedName>
</protein>